<dbReference type="CDD" id="cd08566">
    <property type="entry name" value="GDPD_AtGDE_like"/>
    <property type="match status" value="1"/>
</dbReference>
<feature type="domain" description="GP-PDE" evidence="2">
    <location>
        <begin position="38"/>
        <end position="277"/>
    </location>
</feature>
<dbReference type="GO" id="GO:0008889">
    <property type="term" value="F:glycerophosphodiester phosphodiesterase activity"/>
    <property type="evidence" value="ECO:0007669"/>
    <property type="project" value="TreeGrafter"/>
</dbReference>
<dbReference type="PROSITE" id="PS51257">
    <property type="entry name" value="PROKAR_LIPOPROTEIN"/>
    <property type="match status" value="1"/>
</dbReference>
<organism evidence="3 4">
    <name type="scientific">Candidatus Magnetoglobus multicellularis str. Araruama</name>
    <dbReference type="NCBI Taxonomy" id="890399"/>
    <lineage>
        <taxon>Bacteria</taxon>
        <taxon>Pseudomonadati</taxon>
        <taxon>Thermodesulfobacteriota</taxon>
        <taxon>Desulfobacteria</taxon>
        <taxon>Desulfobacterales</taxon>
        <taxon>Desulfobacteraceae</taxon>
        <taxon>Candidatus Magnetoglobus</taxon>
    </lineage>
</organism>
<proteinExistence type="predicted"/>
<evidence type="ECO:0000313" key="4">
    <source>
        <dbReference type="Proteomes" id="UP000189670"/>
    </source>
</evidence>
<sequence length="282" mass="31813">MMKPIRIISIYSILVIYIMLSCQLCYEFAYAESELTDIKLFSHRGFKTKYPENSIESIKFLIKAGVHGVEIDLRTTKDGHIILMHDETLGRTTTGNGLVREKKWTDIQSINLKGSDGSKTSSKVPDLTNVLSVIKKYPSFELALDLKAVDAVTVAKMVVDADVVKQTQFFIADPLNTKLAKSITRLHPDLRITIDMLGWWKIEDVPLFAARALDTNILFASEWFFPKRGFKGLKQEGISVIVYLWGNHKLEKRFQRAAKLGASAVSCDDPLKLLPLVKPLLK</sequence>
<reference evidence="4" key="1">
    <citation type="submission" date="2012-11" db="EMBL/GenBank/DDBJ databases">
        <authorList>
            <person name="Lucero-Rivera Y.E."/>
            <person name="Tovar-Ramirez D."/>
        </authorList>
    </citation>
    <scope>NUCLEOTIDE SEQUENCE [LARGE SCALE GENOMIC DNA]</scope>
    <source>
        <strain evidence="4">Araruama</strain>
    </source>
</reference>
<dbReference type="GO" id="GO:0070291">
    <property type="term" value="P:N-acylethanolamine metabolic process"/>
    <property type="evidence" value="ECO:0007669"/>
    <property type="project" value="TreeGrafter"/>
</dbReference>
<feature type="transmembrane region" description="Helical" evidence="1">
    <location>
        <begin position="7"/>
        <end position="29"/>
    </location>
</feature>
<dbReference type="AlphaFoldDB" id="A0A1V1PCI1"/>
<dbReference type="PANTHER" id="PTHR46320:SF1">
    <property type="entry name" value="GLYCEROPHOSPHODIESTER PHOSPHODIESTERASE 1"/>
    <property type="match status" value="1"/>
</dbReference>
<dbReference type="SUPFAM" id="SSF51695">
    <property type="entry name" value="PLC-like phosphodiesterases"/>
    <property type="match status" value="1"/>
</dbReference>
<dbReference type="InterPro" id="IPR017946">
    <property type="entry name" value="PLC-like_Pdiesterase_TIM-brl"/>
</dbReference>
<dbReference type="GO" id="GO:0005886">
    <property type="term" value="C:plasma membrane"/>
    <property type="evidence" value="ECO:0007669"/>
    <property type="project" value="TreeGrafter"/>
</dbReference>
<keyword evidence="1" id="KW-0812">Transmembrane</keyword>
<evidence type="ECO:0000313" key="3">
    <source>
        <dbReference type="EMBL" id="ETR72622.1"/>
    </source>
</evidence>
<dbReference type="GO" id="GO:0006580">
    <property type="term" value="P:ethanolamine metabolic process"/>
    <property type="evidence" value="ECO:0007669"/>
    <property type="project" value="TreeGrafter"/>
</dbReference>
<dbReference type="Pfam" id="PF03009">
    <property type="entry name" value="GDPD"/>
    <property type="match status" value="1"/>
</dbReference>
<comment type="caution">
    <text evidence="3">The sequence shown here is derived from an EMBL/GenBank/DDBJ whole genome shotgun (WGS) entry which is preliminary data.</text>
</comment>
<name>A0A1V1PCI1_9BACT</name>
<dbReference type="GO" id="GO:0006644">
    <property type="term" value="P:phospholipid metabolic process"/>
    <property type="evidence" value="ECO:0007669"/>
    <property type="project" value="TreeGrafter"/>
</dbReference>
<gene>
    <name evidence="3" type="ORF">OMM_01577</name>
</gene>
<keyword evidence="1" id="KW-0472">Membrane</keyword>
<keyword evidence="1" id="KW-1133">Transmembrane helix</keyword>
<dbReference type="Proteomes" id="UP000189670">
    <property type="component" value="Unassembled WGS sequence"/>
</dbReference>
<dbReference type="PROSITE" id="PS51704">
    <property type="entry name" value="GP_PDE"/>
    <property type="match status" value="1"/>
</dbReference>
<dbReference type="EMBL" id="ATBP01000129">
    <property type="protein sequence ID" value="ETR72622.1"/>
    <property type="molecule type" value="Genomic_DNA"/>
</dbReference>
<dbReference type="PANTHER" id="PTHR46320">
    <property type="entry name" value="GLYCEROPHOSPHODIESTER PHOSPHODIESTERASE 1"/>
    <property type="match status" value="1"/>
</dbReference>
<dbReference type="Gene3D" id="3.20.20.190">
    <property type="entry name" value="Phosphatidylinositol (PI) phosphodiesterase"/>
    <property type="match status" value="1"/>
</dbReference>
<accession>A0A1V1PCI1</accession>
<evidence type="ECO:0000256" key="1">
    <source>
        <dbReference type="SAM" id="Phobius"/>
    </source>
</evidence>
<protein>
    <submittedName>
        <fullName evidence="3">Glycerophosphoryl diester phosphodiesterase</fullName>
    </submittedName>
</protein>
<dbReference type="InterPro" id="IPR030395">
    <property type="entry name" value="GP_PDE_dom"/>
</dbReference>
<evidence type="ECO:0000259" key="2">
    <source>
        <dbReference type="PROSITE" id="PS51704"/>
    </source>
</evidence>